<keyword evidence="1" id="KW-0343">GTPase activation</keyword>
<dbReference type="Proteomes" id="UP000290900">
    <property type="component" value="Unassembled WGS sequence"/>
</dbReference>
<dbReference type="AlphaFoldDB" id="A0A448YTC4"/>
<gene>
    <name evidence="3" type="ORF">BRENAR_LOCUS4884</name>
</gene>
<dbReference type="InterPro" id="IPR027107">
    <property type="entry name" value="Tuberin/Ral-act_asu"/>
</dbReference>
<evidence type="ECO:0000256" key="1">
    <source>
        <dbReference type="ARBA" id="ARBA00022468"/>
    </source>
</evidence>
<evidence type="ECO:0000259" key="2">
    <source>
        <dbReference type="PROSITE" id="PS50085"/>
    </source>
</evidence>
<feature type="domain" description="Rap-GAP" evidence="2">
    <location>
        <begin position="842"/>
        <end position="1062"/>
    </location>
</feature>
<dbReference type="EMBL" id="CAACVR010000075">
    <property type="protein sequence ID" value="VEU24156.1"/>
    <property type="molecule type" value="Genomic_DNA"/>
</dbReference>
<dbReference type="Pfam" id="PF02145">
    <property type="entry name" value="Rap_GAP"/>
    <property type="match status" value="1"/>
</dbReference>
<dbReference type="SUPFAM" id="SSF111347">
    <property type="entry name" value="Rap/Ran-GAP"/>
    <property type="match status" value="1"/>
</dbReference>
<evidence type="ECO:0000313" key="4">
    <source>
        <dbReference type="Proteomes" id="UP000290900"/>
    </source>
</evidence>
<dbReference type="GO" id="GO:0005634">
    <property type="term" value="C:nucleus"/>
    <property type="evidence" value="ECO:0007669"/>
    <property type="project" value="InterPro"/>
</dbReference>
<keyword evidence="4" id="KW-1185">Reference proteome</keyword>
<dbReference type="OrthoDB" id="19311at2759"/>
<organism evidence="3 4">
    <name type="scientific">Brettanomyces naardenensis</name>
    <name type="common">Yeast</name>
    <dbReference type="NCBI Taxonomy" id="13370"/>
    <lineage>
        <taxon>Eukaryota</taxon>
        <taxon>Fungi</taxon>
        <taxon>Dikarya</taxon>
        <taxon>Ascomycota</taxon>
        <taxon>Saccharomycotina</taxon>
        <taxon>Pichiomycetes</taxon>
        <taxon>Pichiales</taxon>
        <taxon>Pichiaceae</taxon>
        <taxon>Brettanomyces</taxon>
    </lineage>
</organism>
<dbReference type="Pfam" id="PF11864">
    <property type="entry name" value="DUF3384"/>
    <property type="match status" value="1"/>
</dbReference>
<dbReference type="PANTHER" id="PTHR10063:SF0">
    <property type="entry name" value="TUBERIN"/>
    <property type="match status" value="1"/>
</dbReference>
<dbReference type="GO" id="GO:0005737">
    <property type="term" value="C:cytoplasm"/>
    <property type="evidence" value="ECO:0007669"/>
    <property type="project" value="TreeGrafter"/>
</dbReference>
<dbReference type="PROSITE" id="PS50085">
    <property type="entry name" value="RAPGAP"/>
    <property type="match status" value="1"/>
</dbReference>
<dbReference type="STRING" id="13370.A0A448YTC4"/>
<dbReference type="PANTHER" id="PTHR10063">
    <property type="entry name" value="TUBERIN"/>
    <property type="match status" value="1"/>
</dbReference>
<dbReference type="Gene3D" id="3.40.50.11210">
    <property type="entry name" value="Rap/Ran-GAP"/>
    <property type="match status" value="1"/>
</dbReference>
<evidence type="ECO:0000313" key="3">
    <source>
        <dbReference type="EMBL" id="VEU24156.1"/>
    </source>
</evidence>
<dbReference type="InterPro" id="IPR024584">
    <property type="entry name" value="Tuberin_N"/>
</dbReference>
<accession>A0A448YTC4</accession>
<dbReference type="Pfam" id="PF03542">
    <property type="entry name" value="Tuberin"/>
    <property type="match status" value="1"/>
</dbReference>
<dbReference type="GO" id="GO:0051056">
    <property type="term" value="P:regulation of small GTPase mediated signal transduction"/>
    <property type="evidence" value="ECO:0007669"/>
    <property type="project" value="InterPro"/>
</dbReference>
<dbReference type="InterPro" id="IPR035974">
    <property type="entry name" value="Rap/Ran-GAP_sf"/>
</dbReference>
<dbReference type="GO" id="GO:0005096">
    <property type="term" value="F:GTPase activator activity"/>
    <property type="evidence" value="ECO:0007669"/>
    <property type="project" value="UniProtKB-KW"/>
</dbReference>
<dbReference type="InParanoid" id="A0A448YTC4"/>
<dbReference type="InterPro" id="IPR018515">
    <property type="entry name" value="Tuberin-type_domain"/>
</dbReference>
<proteinExistence type="predicted"/>
<name>A0A448YTC4_BRENA</name>
<protein>
    <submittedName>
        <fullName evidence="3">DEKNAAC105336</fullName>
    </submittedName>
</protein>
<dbReference type="FunFam" id="3.40.50.11210:FF:000001">
    <property type="entry name" value="Ral GTPase-activating protein subunit alpha-1 isoform 1"/>
    <property type="match status" value="1"/>
</dbReference>
<reference evidence="3 4" key="1">
    <citation type="submission" date="2018-12" db="EMBL/GenBank/DDBJ databases">
        <authorList>
            <person name="Tiukova I."/>
            <person name="Dainat J."/>
        </authorList>
    </citation>
    <scope>NUCLEOTIDE SEQUENCE [LARGE SCALE GENOMIC DNA]</scope>
</reference>
<dbReference type="InterPro" id="IPR000331">
    <property type="entry name" value="Rap/Ran_GAP_dom"/>
</dbReference>
<sequence length="1062" mass="120914">MPLAEYLLKILTRSKDDQEKVINLINTCLKFNFDLFDSETLKGVLDQLITITSSAVDLDTLKSCLNLIDTFIVFGYVPPDSLTVIMTLLSSARMVDDNAVKELSLSVLSDILNSKVSYLAMISLCDTVKGENTRCIVGCIRFLEFALFHYDEKSTLGDSVTTFMDSSISYVLNSLIIAANQRNLVISIEVLKLVLKLLELPIIKKHHFSLSKRSILWKLLYALQNQDSTADYNHNMVELFNKLQNLNSNSVFVAETVSFLKANPSILRSYNIKFILKYYSENLLCVYSSPNWKTNCRYLIDTYYKVLPADVFRVIKDACMDSRCIREDISDYVDMLFECINEGNVESLVEVLLLLDLDKFKEVVERLLKVDVTLAKVDVLLTIRLCQRPDERADYLFQRLLPIVKQSVASADVFLIFARLFMAMRGNDDIHFIVVKNIDGLCDTLGRNIDYNDLKDAKWVYPENHLGYFPVGEIATSKPISRDTATIVGWCDLCIDILENFYDWEIYSFVLSHFCPQVANFSLFSPAANDSILTLTRLICRQIRSPRELDIPVGNVQVALIRNLSGITCYKSLLSKADEDQIISSVLFALQSWNKTGIPCLHFLYIATYEFPESIKKFLSPILTILQTRISSPLTSTLILDFLLGLSDMPNLISNFTTDEFKRIFAIAFKFIQYSNDNADKKLTSLNLDDSKIEKRPSTQSFEITKQMILYITALSYSIIPSWFLKMNLDQRKQLAPYITKELLVTGSLRDLAYVEFITRYTQAAVGSVIFIDKIDGPSWIVDDSIVSVKGKEVVIRRATSVDQFKVGIGDELATPSFVLNQLMCQKEPIRLSDDPAIRRAISVLDRIPLVNFFKIGVLYVGPDQTTEDEILSNQLGSKGYHEFLVQLGDLIRLKDCTKYVGGLDTKNDLDGNLTVHYQTEVTQMCFHVATMMPNEKEDPHFDNKKRHIGNDYVNIYWNESGHPFESFVSSQFSFINIVIEPLGGYCSVKSYRKEGIPGIFATTHFKLISNDNLAKMVRNLCGISAQFSDVWSDPGWEFSWERRIRQVRKVSKLGKQTQQAD</sequence>